<dbReference type="InterPro" id="IPR027417">
    <property type="entry name" value="P-loop_NTPase"/>
</dbReference>
<dbReference type="Pfam" id="PF13191">
    <property type="entry name" value="AAA_16"/>
    <property type="match status" value="1"/>
</dbReference>
<keyword evidence="4" id="KW-1185">Reference proteome</keyword>
<accession>A0AAD2G5K8</accession>
<reference evidence="3" key="1">
    <citation type="submission" date="2023-08" db="EMBL/GenBank/DDBJ databases">
        <authorList>
            <person name="Audoor S."/>
            <person name="Bilcke G."/>
        </authorList>
    </citation>
    <scope>NUCLEOTIDE SEQUENCE</scope>
</reference>
<proteinExistence type="predicted"/>
<feature type="compositionally biased region" description="Polar residues" evidence="1">
    <location>
        <begin position="1"/>
        <end position="15"/>
    </location>
</feature>
<evidence type="ECO:0000313" key="3">
    <source>
        <dbReference type="EMBL" id="CAJ1963207.1"/>
    </source>
</evidence>
<organism evidence="3 4">
    <name type="scientific">Cylindrotheca closterium</name>
    <dbReference type="NCBI Taxonomy" id="2856"/>
    <lineage>
        <taxon>Eukaryota</taxon>
        <taxon>Sar</taxon>
        <taxon>Stramenopiles</taxon>
        <taxon>Ochrophyta</taxon>
        <taxon>Bacillariophyta</taxon>
        <taxon>Bacillariophyceae</taxon>
        <taxon>Bacillariophycidae</taxon>
        <taxon>Bacillariales</taxon>
        <taxon>Bacillariaceae</taxon>
        <taxon>Cylindrotheca</taxon>
    </lineage>
</organism>
<dbReference type="PANTHER" id="PTHR43642">
    <property type="entry name" value="HYBRID SIGNAL TRANSDUCTION HISTIDINE KINASE G"/>
    <property type="match status" value="1"/>
</dbReference>
<dbReference type="PANTHER" id="PTHR43642:SF1">
    <property type="entry name" value="HYBRID SIGNAL TRANSDUCTION HISTIDINE KINASE G"/>
    <property type="match status" value="1"/>
</dbReference>
<feature type="region of interest" description="Disordered" evidence="1">
    <location>
        <begin position="1"/>
        <end position="22"/>
    </location>
</feature>
<name>A0AAD2G5K8_9STRA</name>
<gene>
    <name evidence="3" type="ORF">CYCCA115_LOCUS20053</name>
</gene>
<comment type="caution">
    <text evidence="3">The sequence shown here is derived from an EMBL/GenBank/DDBJ whole genome shotgun (WGS) entry which is preliminary data.</text>
</comment>
<dbReference type="EMBL" id="CAKOGP040002136">
    <property type="protein sequence ID" value="CAJ1963207.1"/>
    <property type="molecule type" value="Genomic_DNA"/>
</dbReference>
<feature type="domain" description="Orc1-like AAA ATPase" evidence="2">
    <location>
        <begin position="75"/>
        <end position="264"/>
    </location>
</feature>
<evidence type="ECO:0000313" key="4">
    <source>
        <dbReference type="Proteomes" id="UP001295423"/>
    </source>
</evidence>
<protein>
    <recommendedName>
        <fullName evidence="2">Orc1-like AAA ATPase domain-containing protein</fullName>
    </recommendedName>
</protein>
<dbReference type="Proteomes" id="UP001295423">
    <property type="component" value="Unassembled WGS sequence"/>
</dbReference>
<dbReference type="Gene3D" id="3.40.50.300">
    <property type="entry name" value="P-loop containing nucleotide triphosphate hydrolases"/>
    <property type="match status" value="1"/>
</dbReference>
<sequence length="1093" mass="122622">MDTITNSDSYGATTTDHVKGAAVNQQRNKMDMTICIDPNRGSEDADDMSSSRLSKATLLRGNHALNFQFLREGTLYDRDHQVEALTGALHRRLRPDSTPEFVLIAGITGSGKTVLARKLKQPVQDKDGVFVMGKFDRPKQSQPFAPLVAAMTEFVRLVLKKSNDVVDEISAEIVSQVGNDIGVLTVLVPALEDLVGRPAEGSLFTLKSVDAAVRLKEIFVKFVKAICIRPLVLVMDDLQWADSGSLELLEAIVCDKENHGLVVVGICRSNEVFYTHDLAVMLRRLEDEKHIPIQTIDVKGLSIRAANSLIASVLRSPEQDCFGVTNIIYRKTKGNVLFTVEFLKALFEDSVLKKDPVSRTWLWDDDLWAAKFEQADSILHLTLRRIQRLPYECQSLLLYAACLGTELDEDLLSKVFVDSLTVGAEEKSVLYDIAESVAHVDLDRAIERCAAEGVIIKESHACTYRFSHDQLKEAAYNLVPQSELPSLHVSLGRFLCEILSRDELEKYIFVVVDQMRIGMDRVCSDFERSRLASLCLVAGRKAMTSSDFNTTLKFLELGISLLDLRQSWRDEYELTLSLYNTIAQATCCLGRIDIADKAVATVIEYARTFHDTVHCLMLQIYTYGTRMRLNDSIDLGLDVLERLDEPIPRNAKTQQFAIELLKVKRILKKKPDTAIAGLPDMTDPVKLSVMGVLNLLIAPCFIARPKLFPLVAFKLFKLTLNHGASAVSSMACAGVGIAMANVGDHDTAYRLGQLALMFIGRYNSVRNDWIPRVYVAHYGLVALSKERIGPVLQKLAHAHQVGMQCGDVEMGTIGLHMCRKYSWNVGYSLIELEPKMKAALDQMKAQNQLLWYEMTHTCYEAILILMDRTNNPAVTNGCLMTFENEKGSDRFNEILQTANLEIEIYLCEAAAHKMVVLYHLGEYGKALEMAKRSRNARKILGTSMVVSYQVAYDAFTCMAVLRQRNTSSPIQKKRLLVQARNCLAYLKKMAVSVPENYLHSIRLIEAEILAYQRKPQQAVAMYVKSQELAREHAFLGVLAIAFDREAFARKEFGMEGQMECYQKAIGCYEEWGAFAKSSKMKQSVERDHSTPSN</sequence>
<dbReference type="InterPro" id="IPR053159">
    <property type="entry name" value="Hybrid_Histidine_Kinase"/>
</dbReference>
<evidence type="ECO:0000259" key="2">
    <source>
        <dbReference type="Pfam" id="PF13191"/>
    </source>
</evidence>
<dbReference type="InterPro" id="IPR041664">
    <property type="entry name" value="AAA_16"/>
</dbReference>
<dbReference type="SUPFAM" id="SSF52540">
    <property type="entry name" value="P-loop containing nucleoside triphosphate hydrolases"/>
    <property type="match status" value="1"/>
</dbReference>
<evidence type="ECO:0000256" key="1">
    <source>
        <dbReference type="SAM" id="MobiDB-lite"/>
    </source>
</evidence>
<dbReference type="AlphaFoldDB" id="A0AAD2G5K8"/>